<dbReference type="InterPro" id="IPR038933">
    <property type="entry name" value="Ovate"/>
</dbReference>
<dbReference type="Proteomes" id="UP001210211">
    <property type="component" value="Unassembled WGS sequence"/>
</dbReference>
<dbReference type="PANTHER" id="PTHR33057:SF70">
    <property type="entry name" value="TRANSCRIPTION REPRESSOR-RELATED"/>
    <property type="match status" value="1"/>
</dbReference>
<dbReference type="Pfam" id="PF04844">
    <property type="entry name" value="Ovate"/>
    <property type="match status" value="1"/>
</dbReference>
<comment type="caution">
    <text evidence="9">The sequence shown here is derived from an EMBL/GenBank/DDBJ whole genome shotgun (WGS) entry which is preliminary data.</text>
</comment>
<keyword evidence="5 6" id="KW-0539">Nucleus</keyword>
<gene>
    <name evidence="9" type="ORF">LUZ61_018787</name>
</gene>
<feature type="compositionally biased region" description="Basic residues" evidence="7">
    <location>
        <begin position="121"/>
        <end position="130"/>
    </location>
</feature>
<dbReference type="PROSITE" id="PS51257">
    <property type="entry name" value="PROKAR_LIPOPROTEIN"/>
    <property type="match status" value="1"/>
</dbReference>
<evidence type="ECO:0000256" key="5">
    <source>
        <dbReference type="ARBA" id="ARBA00023242"/>
    </source>
</evidence>
<evidence type="ECO:0000313" key="10">
    <source>
        <dbReference type="Proteomes" id="UP001210211"/>
    </source>
</evidence>
<evidence type="ECO:0000256" key="2">
    <source>
        <dbReference type="ARBA" id="ARBA00022491"/>
    </source>
</evidence>
<evidence type="ECO:0000256" key="6">
    <source>
        <dbReference type="RuleBase" id="RU367028"/>
    </source>
</evidence>
<dbReference type="GO" id="GO:0005634">
    <property type="term" value="C:nucleus"/>
    <property type="evidence" value="ECO:0007669"/>
    <property type="project" value="UniProtKB-SubCell"/>
</dbReference>
<keyword evidence="2 6" id="KW-0678">Repressor</keyword>
<dbReference type="GO" id="GO:0045892">
    <property type="term" value="P:negative regulation of DNA-templated transcription"/>
    <property type="evidence" value="ECO:0007669"/>
    <property type="project" value="UniProtKB-UniRule"/>
</dbReference>
<feature type="domain" description="OVATE" evidence="8">
    <location>
        <begin position="143"/>
        <end position="202"/>
    </location>
</feature>
<feature type="compositionally biased region" description="Low complexity" evidence="7">
    <location>
        <begin position="53"/>
        <end position="64"/>
    </location>
</feature>
<feature type="compositionally biased region" description="Low complexity" evidence="7">
    <location>
        <begin position="20"/>
        <end position="40"/>
    </location>
</feature>
<dbReference type="AlphaFoldDB" id="A0AAD5ZA13"/>
<protein>
    <recommendedName>
        <fullName evidence="6">Transcription repressor</fullName>
    </recommendedName>
    <alternativeName>
        <fullName evidence="6">Ovate family protein</fullName>
    </alternativeName>
</protein>
<proteinExistence type="predicted"/>
<sequence>MAKKKKSASLFAFGCGCGGSKSISVSDSSDIRSSTTVTTPRRPKNLSSTDILTPTITSASTSSPWDDDKADKFDSSSSTPSFSGLLRQLNELEQIVMTWHSRKEEQEKKKEKETKIETRKVVKGHRRSKSKGGMRVLEESVVVVKESEDPLGDFRRSMLQMIVEKEIVDKEELSELLRQFLALNSPQHHHLILRTFAEIWEEIFARYDQKSSEFLVHHACHRYPTPLRF</sequence>
<reference evidence="9 10" key="1">
    <citation type="journal article" date="2022" name="Cell">
        <title>Repeat-based holocentromeres influence genome architecture and karyotype evolution.</title>
        <authorList>
            <person name="Hofstatter P.G."/>
            <person name="Thangavel G."/>
            <person name="Lux T."/>
            <person name="Neumann P."/>
            <person name="Vondrak T."/>
            <person name="Novak P."/>
            <person name="Zhang M."/>
            <person name="Costa L."/>
            <person name="Castellani M."/>
            <person name="Scott A."/>
            <person name="Toegelov H."/>
            <person name="Fuchs J."/>
            <person name="Mata-Sucre Y."/>
            <person name="Dias Y."/>
            <person name="Vanzela A.L.L."/>
            <person name="Huettel B."/>
            <person name="Almeida C.C.S."/>
            <person name="Simkova H."/>
            <person name="Souza G."/>
            <person name="Pedrosa-Harand A."/>
            <person name="Macas J."/>
            <person name="Mayer K.F.X."/>
            <person name="Houben A."/>
            <person name="Marques A."/>
        </authorList>
    </citation>
    <scope>NUCLEOTIDE SEQUENCE [LARGE SCALE GENOMIC DNA]</scope>
    <source>
        <strain evidence="9">RhyTen1mFocal</strain>
    </source>
</reference>
<evidence type="ECO:0000256" key="3">
    <source>
        <dbReference type="ARBA" id="ARBA00023015"/>
    </source>
</evidence>
<evidence type="ECO:0000256" key="4">
    <source>
        <dbReference type="ARBA" id="ARBA00023163"/>
    </source>
</evidence>
<evidence type="ECO:0000256" key="7">
    <source>
        <dbReference type="SAM" id="MobiDB-lite"/>
    </source>
</evidence>
<feature type="region of interest" description="Disordered" evidence="7">
    <location>
        <begin position="15"/>
        <end position="81"/>
    </location>
</feature>
<keyword evidence="3 6" id="KW-0805">Transcription regulation</keyword>
<dbReference type="PROSITE" id="PS51754">
    <property type="entry name" value="OVATE"/>
    <property type="match status" value="1"/>
</dbReference>
<feature type="region of interest" description="Disordered" evidence="7">
    <location>
        <begin position="102"/>
        <end position="130"/>
    </location>
</feature>
<dbReference type="PANTHER" id="PTHR33057">
    <property type="entry name" value="TRANSCRIPTION REPRESSOR OFP7-RELATED"/>
    <property type="match status" value="1"/>
</dbReference>
<evidence type="ECO:0000313" key="9">
    <source>
        <dbReference type="EMBL" id="KAJ3689623.1"/>
    </source>
</evidence>
<keyword evidence="4 6" id="KW-0804">Transcription</keyword>
<name>A0AAD5ZA13_9POAL</name>
<keyword evidence="10" id="KW-1185">Reference proteome</keyword>
<feature type="compositionally biased region" description="Basic and acidic residues" evidence="7">
    <location>
        <begin position="102"/>
        <end position="120"/>
    </location>
</feature>
<dbReference type="InterPro" id="IPR006458">
    <property type="entry name" value="Ovate_C"/>
</dbReference>
<comment type="function">
    <text evidence="6">Transcriptional repressor that regulates multiple aspects of plant growth and development.</text>
</comment>
<organism evidence="9 10">
    <name type="scientific">Rhynchospora tenuis</name>
    <dbReference type="NCBI Taxonomy" id="198213"/>
    <lineage>
        <taxon>Eukaryota</taxon>
        <taxon>Viridiplantae</taxon>
        <taxon>Streptophyta</taxon>
        <taxon>Embryophyta</taxon>
        <taxon>Tracheophyta</taxon>
        <taxon>Spermatophyta</taxon>
        <taxon>Magnoliopsida</taxon>
        <taxon>Liliopsida</taxon>
        <taxon>Poales</taxon>
        <taxon>Cyperaceae</taxon>
        <taxon>Cyperoideae</taxon>
        <taxon>Rhynchosporeae</taxon>
        <taxon>Rhynchospora</taxon>
    </lineage>
</organism>
<evidence type="ECO:0000259" key="8">
    <source>
        <dbReference type="PROSITE" id="PS51754"/>
    </source>
</evidence>
<dbReference type="EMBL" id="JAMRDG010000002">
    <property type="protein sequence ID" value="KAJ3689623.1"/>
    <property type="molecule type" value="Genomic_DNA"/>
</dbReference>
<comment type="subcellular location">
    <subcellularLocation>
        <location evidence="1 6">Nucleus</location>
    </subcellularLocation>
</comment>
<evidence type="ECO:0000256" key="1">
    <source>
        <dbReference type="ARBA" id="ARBA00004123"/>
    </source>
</evidence>
<accession>A0AAD5ZA13</accession>
<dbReference type="NCBIfam" id="TIGR01568">
    <property type="entry name" value="A_thal_3678"/>
    <property type="match status" value="1"/>
</dbReference>